<gene>
    <name evidence="1" type="ORF">CAL26_09905</name>
</gene>
<reference evidence="1" key="1">
    <citation type="submission" date="2017-05" db="EMBL/GenBank/DDBJ databases">
        <title>Complete and WGS of Bordetella genogroups.</title>
        <authorList>
            <person name="Spilker T."/>
            <person name="Lipuma J."/>
        </authorList>
    </citation>
    <scope>NUCLEOTIDE SEQUENCE</scope>
    <source>
        <strain evidence="1">AU21707</strain>
    </source>
</reference>
<dbReference type="Proteomes" id="UP000216857">
    <property type="component" value="Unassembled WGS sequence"/>
</dbReference>
<proteinExistence type="predicted"/>
<accession>A0A261RFK3</accession>
<evidence type="ECO:0000313" key="1">
    <source>
        <dbReference type="EMBL" id="OZI23735.1"/>
    </source>
</evidence>
<keyword evidence="2" id="KW-1185">Reference proteome</keyword>
<dbReference type="EMBL" id="NEVJ01000002">
    <property type="protein sequence ID" value="OZI23735.1"/>
    <property type="molecule type" value="Genomic_DNA"/>
</dbReference>
<sequence length="79" mass="9103">MGGAMIVGDTKPHIKLIRFNGTRYWRCEGNGFCAWASADMYGPERAYSDYLRLRLGRLVAEVKMWNFWGGCDENHNDRA</sequence>
<evidence type="ECO:0000313" key="2">
    <source>
        <dbReference type="Proteomes" id="UP000216857"/>
    </source>
</evidence>
<protein>
    <submittedName>
        <fullName evidence="1">Uncharacterized protein</fullName>
    </submittedName>
</protein>
<dbReference type="AlphaFoldDB" id="A0A261RFK3"/>
<comment type="caution">
    <text evidence="1">The sequence shown here is derived from an EMBL/GenBank/DDBJ whole genome shotgun (WGS) entry which is preliminary data.</text>
</comment>
<name>A0A261RFK3_9BORD</name>
<organism evidence="1 2">
    <name type="scientific">Bordetella genomosp. 9</name>
    <dbReference type="NCBI Taxonomy" id="1416803"/>
    <lineage>
        <taxon>Bacteria</taxon>
        <taxon>Pseudomonadati</taxon>
        <taxon>Pseudomonadota</taxon>
        <taxon>Betaproteobacteria</taxon>
        <taxon>Burkholderiales</taxon>
        <taxon>Alcaligenaceae</taxon>
        <taxon>Bordetella</taxon>
    </lineage>
</organism>